<evidence type="ECO:0000313" key="2">
    <source>
        <dbReference type="WBParaSite" id="L893_g29133.t1"/>
    </source>
</evidence>
<organism evidence="1 2">
    <name type="scientific">Steinernema glaseri</name>
    <dbReference type="NCBI Taxonomy" id="37863"/>
    <lineage>
        <taxon>Eukaryota</taxon>
        <taxon>Metazoa</taxon>
        <taxon>Ecdysozoa</taxon>
        <taxon>Nematoda</taxon>
        <taxon>Chromadorea</taxon>
        <taxon>Rhabditida</taxon>
        <taxon>Tylenchina</taxon>
        <taxon>Panagrolaimomorpha</taxon>
        <taxon>Strongyloidoidea</taxon>
        <taxon>Steinernematidae</taxon>
        <taxon>Steinernema</taxon>
    </lineage>
</organism>
<protein>
    <submittedName>
        <fullName evidence="2">F-box domain-containing protein</fullName>
    </submittedName>
</protein>
<name>A0A1I7ZSL2_9BILA</name>
<keyword evidence="1" id="KW-1185">Reference proteome</keyword>
<accession>A0A1I7ZSL2</accession>
<dbReference type="WBParaSite" id="L893_g29133.t1">
    <property type="protein sequence ID" value="L893_g29133.t1"/>
    <property type="gene ID" value="L893_g29133"/>
</dbReference>
<evidence type="ECO:0000313" key="1">
    <source>
        <dbReference type="Proteomes" id="UP000095287"/>
    </source>
</evidence>
<proteinExistence type="predicted"/>
<dbReference type="AlphaFoldDB" id="A0A1I7ZSL2"/>
<reference evidence="2" key="1">
    <citation type="submission" date="2016-11" db="UniProtKB">
        <authorList>
            <consortium name="WormBaseParasite"/>
        </authorList>
    </citation>
    <scope>IDENTIFICATION</scope>
</reference>
<sequence>MDYVPYEFVKDVITQVDSLRPFLELSGQWREVAEQRREEPVTSLIFQKSDDFSDIQFAFGDNDAWEALKNNRPVKYFIEEVHFVLEEEEDLTHYPLDYENAFLLEGYLKKNTYPVALYLRNSRYFSATTMKPLLHSIPRVSQLSGDCYCCDRSLFFEFFKKAVQRGTLEGYNVIRYQDVPEDYTKTIEEFVLSNRINYLSHVLPEHEDVTFLMLVLEAWIAKENCDTKYTLAVGPSLFHLVRHVMTKRGFEDRGDKETEGVVYQKEARKLRLQPGHEHFLSLRK</sequence>
<dbReference type="Proteomes" id="UP000095287">
    <property type="component" value="Unplaced"/>
</dbReference>